<dbReference type="EMBL" id="NMUH01000569">
    <property type="protein sequence ID" value="MQL81482.1"/>
    <property type="molecule type" value="Genomic_DNA"/>
</dbReference>
<sequence>MLLIYKAVDQVVLQPGIGIAYLLVLSMLLQVLWPDDEGEHQDHN</sequence>
<keyword evidence="1" id="KW-0472">Membrane</keyword>
<proteinExistence type="predicted"/>
<feature type="transmembrane region" description="Helical" evidence="1">
    <location>
        <begin position="12"/>
        <end position="33"/>
    </location>
</feature>
<dbReference type="AlphaFoldDB" id="A0A843U7T0"/>
<dbReference type="Proteomes" id="UP000652761">
    <property type="component" value="Unassembled WGS sequence"/>
</dbReference>
<gene>
    <name evidence="2" type="ORF">Taro_013940</name>
</gene>
<protein>
    <submittedName>
        <fullName evidence="2">Uncharacterized protein</fullName>
    </submittedName>
</protein>
<evidence type="ECO:0000313" key="3">
    <source>
        <dbReference type="Proteomes" id="UP000652761"/>
    </source>
</evidence>
<keyword evidence="3" id="KW-1185">Reference proteome</keyword>
<comment type="caution">
    <text evidence="2">The sequence shown here is derived from an EMBL/GenBank/DDBJ whole genome shotgun (WGS) entry which is preliminary data.</text>
</comment>
<name>A0A843U7T0_COLES</name>
<keyword evidence="1" id="KW-0812">Transmembrane</keyword>
<accession>A0A843U7T0</accession>
<reference evidence="2" key="1">
    <citation type="submission" date="2017-07" db="EMBL/GenBank/DDBJ databases">
        <title>Taro Niue Genome Assembly and Annotation.</title>
        <authorList>
            <person name="Atibalentja N."/>
            <person name="Keating K."/>
            <person name="Fields C.J."/>
        </authorList>
    </citation>
    <scope>NUCLEOTIDE SEQUENCE</scope>
    <source>
        <strain evidence="2">Niue_2</strain>
        <tissue evidence="2">Leaf</tissue>
    </source>
</reference>
<evidence type="ECO:0000256" key="1">
    <source>
        <dbReference type="SAM" id="Phobius"/>
    </source>
</evidence>
<keyword evidence="1" id="KW-1133">Transmembrane helix</keyword>
<organism evidence="2 3">
    <name type="scientific">Colocasia esculenta</name>
    <name type="common">Wild taro</name>
    <name type="synonym">Arum esculentum</name>
    <dbReference type="NCBI Taxonomy" id="4460"/>
    <lineage>
        <taxon>Eukaryota</taxon>
        <taxon>Viridiplantae</taxon>
        <taxon>Streptophyta</taxon>
        <taxon>Embryophyta</taxon>
        <taxon>Tracheophyta</taxon>
        <taxon>Spermatophyta</taxon>
        <taxon>Magnoliopsida</taxon>
        <taxon>Liliopsida</taxon>
        <taxon>Araceae</taxon>
        <taxon>Aroideae</taxon>
        <taxon>Colocasieae</taxon>
        <taxon>Colocasia</taxon>
    </lineage>
</organism>
<evidence type="ECO:0000313" key="2">
    <source>
        <dbReference type="EMBL" id="MQL81482.1"/>
    </source>
</evidence>